<dbReference type="InterPro" id="IPR027417">
    <property type="entry name" value="P-loop_NTPase"/>
</dbReference>
<evidence type="ECO:0000256" key="2">
    <source>
        <dbReference type="ARBA" id="ARBA00022448"/>
    </source>
</evidence>
<dbReference type="RefSeq" id="WP_239140847.1">
    <property type="nucleotide sequence ID" value="NZ_BONW01000016.1"/>
</dbReference>
<dbReference type="InterPro" id="IPR013563">
    <property type="entry name" value="Oligopep_ABC_C"/>
</dbReference>
<evidence type="ECO:0000256" key="5">
    <source>
        <dbReference type="SAM" id="MobiDB-lite"/>
    </source>
</evidence>
<dbReference type="NCBIfam" id="NF007739">
    <property type="entry name" value="PRK10419.1"/>
    <property type="match status" value="2"/>
</dbReference>
<dbReference type="PANTHER" id="PTHR43776">
    <property type="entry name" value="TRANSPORT ATP-BINDING PROTEIN"/>
    <property type="match status" value="1"/>
</dbReference>
<protein>
    <recommendedName>
        <fullName evidence="6">ABC transporter domain-containing protein</fullName>
    </recommendedName>
</protein>
<evidence type="ECO:0000256" key="4">
    <source>
        <dbReference type="ARBA" id="ARBA00022840"/>
    </source>
</evidence>
<gene>
    <name evidence="7" type="ORF">Pen02_33570</name>
</gene>
<dbReference type="InterPro" id="IPR050319">
    <property type="entry name" value="ABC_transp_ATP-bind"/>
</dbReference>
<dbReference type="SUPFAM" id="SSF52540">
    <property type="entry name" value="P-loop containing nucleoside triphosphate hydrolases"/>
    <property type="match status" value="2"/>
</dbReference>
<dbReference type="PROSITE" id="PS50893">
    <property type="entry name" value="ABC_TRANSPORTER_2"/>
    <property type="match status" value="2"/>
</dbReference>
<dbReference type="NCBIfam" id="TIGR01727">
    <property type="entry name" value="oligo_HPY"/>
    <property type="match status" value="2"/>
</dbReference>
<proteinExistence type="inferred from homology"/>
<organism evidence="7 8">
    <name type="scientific">Plantactinospora endophytica</name>
    <dbReference type="NCBI Taxonomy" id="673535"/>
    <lineage>
        <taxon>Bacteria</taxon>
        <taxon>Bacillati</taxon>
        <taxon>Actinomycetota</taxon>
        <taxon>Actinomycetes</taxon>
        <taxon>Micromonosporales</taxon>
        <taxon>Micromonosporaceae</taxon>
        <taxon>Plantactinospora</taxon>
    </lineage>
</organism>
<dbReference type="NCBIfam" id="NF008453">
    <property type="entry name" value="PRK11308.1"/>
    <property type="match status" value="2"/>
</dbReference>
<dbReference type="CDD" id="cd03257">
    <property type="entry name" value="ABC_NikE_OppD_transporters"/>
    <property type="match status" value="2"/>
</dbReference>
<name>A0ABQ4E168_9ACTN</name>
<keyword evidence="3" id="KW-0547">Nucleotide-binding</keyword>
<feature type="domain" description="ABC transporter" evidence="6">
    <location>
        <begin position="446"/>
        <end position="697"/>
    </location>
</feature>
<dbReference type="InterPro" id="IPR003593">
    <property type="entry name" value="AAA+_ATPase"/>
</dbReference>
<feature type="region of interest" description="Disordered" evidence="5">
    <location>
        <begin position="393"/>
        <end position="433"/>
    </location>
</feature>
<keyword evidence="2" id="KW-0813">Transport</keyword>
<comment type="similarity">
    <text evidence="1">Belongs to the ABC transporter superfamily.</text>
</comment>
<keyword evidence="4" id="KW-0067">ATP-binding</keyword>
<dbReference type="Pfam" id="PF08352">
    <property type="entry name" value="oligo_HPY"/>
    <property type="match status" value="2"/>
</dbReference>
<dbReference type="EMBL" id="BONW01000016">
    <property type="protein sequence ID" value="GIG88421.1"/>
    <property type="molecule type" value="Genomic_DNA"/>
</dbReference>
<keyword evidence="8" id="KW-1185">Reference proteome</keyword>
<dbReference type="PANTHER" id="PTHR43776:SF7">
    <property type="entry name" value="D,D-DIPEPTIDE TRANSPORT ATP-BINDING PROTEIN DDPF-RELATED"/>
    <property type="match status" value="1"/>
</dbReference>
<dbReference type="InterPro" id="IPR003439">
    <property type="entry name" value="ABC_transporter-like_ATP-bd"/>
</dbReference>
<evidence type="ECO:0000313" key="7">
    <source>
        <dbReference type="EMBL" id="GIG88421.1"/>
    </source>
</evidence>
<sequence length="777" mass="82993">MSAPINSTAATVQASGRSGPLLELRHLRTDIALRRGTVHALDDVSLAVRPGETLGIVGESGSGKTMTALSVMGLLPSGGEVVGGEILFEGRDLRSLPPEEVRRIRGVRMGMVFQDPLTSLNPTMRIGVQVAEPLRVHQRVGKAQAREQAIDILRRVGMPRPDRVVDNYPHELSGGMRQRVAIAMALVCSPKLLIADEPTTALDVTTQRQILELIDDLREEFGMAVVLVTHDLGVIAGRADRVAVMYAGRVVETAATRELFRSPRHRYTEALMEALPESATREEGSRLYSIPGLPPDLSRPLTGCRFAARCRYATDDCRTTDVTLTAGRHQYACLHPVPAPAAGTSAEPVQPVEAMRPTGPAEPVAAAERIGPDESIGPDEGAGPVEVVTLRAGEPAPAPRPGGPVGTTKSRPVSPAPVPSVPEPNPVLSGREPAPILSVREPAPILSVRELVKDYPAGGGGLLRRAAGQVSAVAGVSLDVHPGETFGLVGESGCGKSTVGRLVVGLERPTAGRIVLDGTDISTLDRRERRRMHRQVQLMFQDSYAAMNPRMRVDAILAEPLEIQQVGDGSARRARIATLLDQVGLSRRVLERYPHEFSGGQLQRIGLARSLALQPRLIVGDEPVSALDVSIQAQVLNLMRDLQRELGLAYVFISHDLSVVDYMSDRIGVMYLGKLVEVGPAHDVVRSARHPYTQALIDAVPSASPDAAAERESVTIRGELPSAVNPPTGCRFRTRCPIAAEICRTEPPLAGAVHQVACHFPLRPESSAASVPAGAAG</sequence>
<evidence type="ECO:0000313" key="8">
    <source>
        <dbReference type="Proteomes" id="UP000646749"/>
    </source>
</evidence>
<feature type="domain" description="ABC transporter" evidence="6">
    <location>
        <begin position="22"/>
        <end position="272"/>
    </location>
</feature>
<accession>A0ABQ4E168</accession>
<dbReference type="Gene3D" id="3.40.50.300">
    <property type="entry name" value="P-loop containing nucleotide triphosphate hydrolases"/>
    <property type="match status" value="2"/>
</dbReference>
<evidence type="ECO:0000256" key="1">
    <source>
        <dbReference type="ARBA" id="ARBA00005417"/>
    </source>
</evidence>
<comment type="caution">
    <text evidence="7">The sequence shown here is derived from an EMBL/GenBank/DDBJ whole genome shotgun (WGS) entry which is preliminary data.</text>
</comment>
<dbReference type="SMART" id="SM00382">
    <property type="entry name" value="AAA"/>
    <property type="match status" value="2"/>
</dbReference>
<evidence type="ECO:0000256" key="3">
    <source>
        <dbReference type="ARBA" id="ARBA00022741"/>
    </source>
</evidence>
<evidence type="ECO:0000259" key="6">
    <source>
        <dbReference type="PROSITE" id="PS50893"/>
    </source>
</evidence>
<dbReference type="Proteomes" id="UP000646749">
    <property type="component" value="Unassembled WGS sequence"/>
</dbReference>
<dbReference type="InterPro" id="IPR017871">
    <property type="entry name" value="ABC_transporter-like_CS"/>
</dbReference>
<dbReference type="PROSITE" id="PS00211">
    <property type="entry name" value="ABC_TRANSPORTER_1"/>
    <property type="match status" value="2"/>
</dbReference>
<dbReference type="Pfam" id="PF00005">
    <property type="entry name" value="ABC_tran"/>
    <property type="match status" value="2"/>
</dbReference>
<reference evidence="7 8" key="1">
    <citation type="submission" date="2021-01" db="EMBL/GenBank/DDBJ databases">
        <title>Whole genome shotgun sequence of Plantactinospora endophytica NBRC 110450.</title>
        <authorList>
            <person name="Komaki H."/>
            <person name="Tamura T."/>
        </authorList>
    </citation>
    <scope>NUCLEOTIDE SEQUENCE [LARGE SCALE GENOMIC DNA]</scope>
    <source>
        <strain evidence="7 8">NBRC 110450</strain>
    </source>
</reference>
<feature type="compositionally biased region" description="Pro residues" evidence="5">
    <location>
        <begin position="414"/>
        <end position="425"/>
    </location>
</feature>